<sequence>MTNDRLTPIQIEATGTAASVAAGAVGPAPAIIAAGAVVPAIVRAASVADDFESIDTVDAFDPGCFPIVGAFDAAHYPSACTKRYRVAAAHTAAAAAATAATRYPLLGSRQGRTILLLNDEQNNYDLVDYRCYPNRRTDQQGVLVNKPIVSSTTDINDDMGILPFE</sequence>
<evidence type="ECO:0000313" key="1">
    <source>
        <dbReference type="EMBL" id="CAF3702573.1"/>
    </source>
</evidence>
<proteinExistence type="predicted"/>
<accession>A0A818UTH4</accession>
<gene>
    <name evidence="1" type="ORF">OTI717_LOCUS12632</name>
</gene>
<name>A0A818UTH4_9BILA</name>
<evidence type="ECO:0000313" key="2">
    <source>
        <dbReference type="Proteomes" id="UP000663823"/>
    </source>
</evidence>
<dbReference type="AlphaFoldDB" id="A0A818UTH4"/>
<comment type="caution">
    <text evidence="1">The sequence shown here is derived from an EMBL/GenBank/DDBJ whole genome shotgun (WGS) entry which is preliminary data.</text>
</comment>
<dbReference type="Proteomes" id="UP000663823">
    <property type="component" value="Unassembled WGS sequence"/>
</dbReference>
<reference evidence="1" key="1">
    <citation type="submission" date="2021-02" db="EMBL/GenBank/DDBJ databases">
        <authorList>
            <person name="Nowell W R."/>
        </authorList>
    </citation>
    <scope>NUCLEOTIDE SEQUENCE</scope>
</reference>
<protein>
    <submittedName>
        <fullName evidence="1">Uncharacterized protein</fullName>
    </submittedName>
</protein>
<organism evidence="1 2">
    <name type="scientific">Rotaria sordida</name>
    <dbReference type="NCBI Taxonomy" id="392033"/>
    <lineage>
        <taxon>Eukaryota</taxon>
        <taxon>Metazoa</taxon>
        <taxon>Spiralia</taxon>
        <taxon>Gnathifera</taxon>
        <taxon>Rotifera</taxon>
        <taxon>Eurotatoria</taxon>
        <taxon>Bdelloidea</taxon>
        <taxon>Philodinida</taxon>
        <taxon>Philodinidae</taxon>
        <taxon>Rotaria</taxon>
    </lineage>
</organism>
<dbReference type="EMBL" id="CAJOAX010001286">
    <property type="protein sequence ID" value="CAF3702573.1"/>
    <property type="molecule type" value="Genomic_DNA"/>
</dbReference>